<dbReference type="Proteomes" id="UP000645966">
    <property type="component" value="Unassembled WGS sequence"/>
</dbReference>
<dbReference type="InterPro" id="IPR016032">
    <property type="entry name" value="Sig_transdc_resp-reg_C-effctor"/>
</dbReference>
<evidence type="ECO:0000256" key="1">
    <source>
        <dbReference type="ARBA" id="ARBA00023125"/>
    </source>
</evidence>
<evidence type="ECO:0000259" key="3">
    <source>
        <dbReference type="PROSITE" id="PS50043"/>
    </source>
</evidence>
<dbReference type="GO" id="GO:0000160">
    <property type="term" value="P:phosphorelay signal transduction system"/>
    <property type="evidence" value="ECO:0007669"/>
    <property type="project" value="InterPro"/>
</dbReference>
<dbReference type="PANTHER" id="PTHR43214">
    <property type="entry name" value="TWO-COMPONENT RESPONSE REGULATOR"/>
    <property type="match status" value="1"/>
</dbReference>
<keyword evidence="1" id="KW-0238">DNA-binding</keyword>
<dbReference type="Pfam" id="PF00196">
    <property type="entry name" value="GerE"/>
    <property type="match status" value="1"/>
</dbReference>
<organism evidence="5 6">
    <name type="scientific">Corynebacterium meridianum</name>
    <dbReference type="NCBI Taxonomy" id="2765363"/>
    <lineage>
        <taxon>Bacteria</taxon>
        <taxon>Bacillati</taxon>
        <taxon>Actinomycetota</taxon>
        <taxon>Actinomycetes</taxon>
        <taxon>Mycobacteriales</taxon>
        <taxon>Corynebacteriaceae</taxon>
        <taxon>Corynebacterium</taxon>
    </lineage>
</organism>
<dbReference type="PRINTS" id="PR00038">
    <property type="entry name" value="HTHLUXR"/>
</dbReference>
<dbReference type="PROSITE" id="PS50110">
    <property type="entry name" value="RESPONSE_REGULATORY"/>
    <property type="match status" value="1"/>
</dbReference>
<evidence type="ECO:0000256" key="2">
    <source>
        <dbReference type="PROSITE-ProRule" id="PRU00169"/>
    </source>
</evidence>
<dbReference type="PROSITE" id="PS00622">
    <property type="entry name" value="HTH_LUXR_1"/>
    <property type="match status" value="1"/>
</dbReference>
<dbReference type="GO" id="GO:0003677">
    <property type="term" value="F:DNA binding"/>
    <property type="evidence" value="ECO:0007669"/>
    <property type="project" value="UniProtKB-KW"/>
</dbReference>
<dbReference type="SUPFAM" id="SSF52172">
    <property type="entry name" value="CheY-like"/>
    <property type="match status" value="1"/>
</dbReference>
<dbReference type="Gene3D" id="3.40.50.2300">
    <property type="match status" value="1"/>
</dbReference>
<sequence>MAVTDSIRVLIAEDQALVRGALVALLNLERDIDVIADCGDGTTAVDLAARHRPDVCLLDIEMPVMDGITATREIRVLDDPPRVLILTTFGRAGYLRRAMDSGASGFMVKDSPAEELAEAIRRIHAGLTVIDPALARDSLAAGTSPLTDREAELLRLALTGATVADIAASVHLTQGTVRNHLSRAIAKTHTANRMEAAVTARDLGWI</sequence>
<dbReference type="Pfam" id="PF00072">
    <property type="entry name" value="Response_reg"/>
    <property type="match status" value="1"/>
</dbReference>
<proteinExistence type="predicted"/>
<evidence type="ECO:0000313" key="6">
    <source>
        <dbReference type="Proteomes" id="UP000645966"/>
    </source>
</evidence>
<dbReference type="SMART" id="SM00448">
    <property type="entry name" value="REC"/>
    <property type="match status" value="1"/>
</dbReference>
<feature type="domain" description="HTH luxR-type" evidence="3">
    <location>
        <begin position="139"/>
        <end position="204"/>
    </location>
</feature>
<dbReference type="AlphaFoldDB" id="A0A934M650"/>
<evidence type="ECO:0000259" key="4">
    <source>
        <dbReference type="PROSITE" id="PS50110"/>
    </source>
</evidence>
<name>A0A934M650_9CORY</name>
<reference evidence="5" key="1">
    <citation type="submission" date="2020-12" db="EMBL/GenBank/DDBJ databases">
        <title>Genome public.</title>
        <authorList>
            <person name="Sun Q."/>
        </authorList>
    </citation>
    <scope>NUCLEOTIDE SEQUENCE</scope>
    <source>
        <strain evidence="5">CCM 8863</strain>
    </source>
</reference>
<dbReference type="InterPro" id="IPR001789">
    <property type="entry name" value="Sig_transdc_resp-reg_receiver"/>
</dbReference>
<dbReference type="PROSITE" id="PS50043">
    <property type="entry name" value="HTH_LUXR_2"/>
    <property type="match status" value="1"/>
</dbReference>
<dbReference type="SMART" id="SM00421">
    <property type="entry name" value="HTH_LUXR"/>
    <property type="match status" value="1"/>
</dbReference>
<comment type="caution">
    <text evidence="5">The sequence shown here is derived from an EMBL/GenBank/DDBJ whole genome shotgun (WGS) entry which is preliminary data.</text>
</comment>
<keyword evidence="2" id="KW-0597">Phosphoprotein</keyword>
<protein>
    <submittedName>
        <fullName evidence="5">Response regulator transcription factor</fullName>
    </submittedName>
</protein>
<feature type="modified residue" description="4-aspartylphosphate" evidence="2">
    <location>
        <position position="59"/>
    </location>
</feature>
<dbReference type="CDD" id="cd06170">
    <property type="entry name" value="LuxR_C_like"/>
    <property type="match status" value="1"/>
</dbReference>
<dbReference type="InterPro" id="IPR039420">
    <property type="entry name" value="WalR-like"/>
</dbReference>
<dbReference type="EMBL" id="JAEIOS010000009">
    <property type="protein sequence ID" value="MBI8988249.1"/>
    <property type="molecule type" value="Genomic_DNA"/>
</dbReference>
<dbReference type="InterPro" id="IPR011006">
    <property type="entry name" value="CheY-like_superfamily"/>
</dbReference>
<feature type="domain" description="Response regulatory" evidence="4">
    <location>
        <begin position="8"/>
        <end position="124"/>
    </location>
</feature>
<dbReference type="RefSeq" id="WP_198737313.1">
    <property type="nucleotide sequence ID" value="NZ_JAEIOS010000009.1"/>
</dbReference>
<dbReference type="InterPro" id="IPR000792">
    <property type="entry name" value="Tscrpt_reg_LuxR_C"/>
</dbReference>
<accession>A0A934M650</accession>
<keyword evidence="6" id="KW-1185">Reference proteome</keyword>
<dbReference type="SUPFAM" id="SSF46894">
    <property type="entry name" value="C-terminal effector domain of the bipartite response regulators"/>
    <property type="match status" value="1"/>
</dbReference>
<evidence type="ECO:0000313" key="5">
    <source>
        <dbReference type="EMBL" id="MBI8988249.1"/>
    </source>
</evidence>
<dbReference type="GO" id="GO:0006355">
    <property type="term" value="P:regulation of DNA-templated transcription"/>
    <property type="evidence" value="ECO:0007669"/>
    <property type="project" value="InterPro"/>
</dbReference>
<dbReference type="PANTHER" id="PTHR43214:SF42">
    <property type="entry name" value="TRANSCRIPTIONAL REGULATORY PROTEIN DESR"/>
    <property type="match status" value="1"/>
</dbReference>
<gene>
    <name evidence="5" type="ORF">JDV75_00510</name>
</gene>